<proteinExistence type="predicted"/>
<comment type="caution">
    <text evidence="1">The sequence shown here is derived from an EMBL/GenBank/DDBJ whole genome shotgun (WGS) entry which is preliminary data.</text>
</comment>
<accession>A0ACC2VI64</accession>
<reference evidence="1" key="1">
    <citation type="submission" date="2023-04" db="EMBL/GenBank/DDBJ databases">
        <title>Draft Genome sequencing of Naganishia species isolated from polar environments using Oxford Nanopore Technology.</title>
        <authorList>
            <person name="Leo P."/>
            <person name="Venkateswaran K."/>
        </authorList>
    </citation>
    <scope>NUCLEOTIDE SEQUENCE</scope>
    <source>
        <strain evidence="1">MNA-CCFEE 5423</strain>
    </source>
</reference>
<evidence type="ECO:0000313" key="1">
    <source>
        <dbReference type="EMBL" id="KAJ9098252.1"/>
    </source>
</evidence>
<evidence type="ECO:0000313" key="2">
    <source>
        <dbReference type="Proteomes" id="UP001227268"/>
    </source>
</evidence>
<keyword evidence="2" id="KW-1185">Reference proteome</keyword>
<dbReference type="Proteomes" id="UP001227268">
    <property type="component" value="Unassembled WGS sequence"/>
</dbReference>
<sequence length="828" mass="89502">MNEDEEPRSSGEQLVSVIDYDQVFTLRMAGCFGEDRFASLQEECNYFRAQYESTVQKVEEIQAESQTLDDLIETLNGLNQSLEESNDALEQKQKEDEEDIQALEKRLRQLEDQLQDAKEELEVVKRKIENLEKEVDDRKQAIVKLELGNDDLERSQRNALSSILDLESKHNRLLEEKILLEEDLLGRERLEEELQRLRDELRDQTLETAYLKSQLEKKQEEIDKLRLETTKTQHETSTPAIHRISKSHSSASLSTPPTAVAAQRHMFMSPVAERSMEIDESPNSSSILTNSTIRANGAGVVVPVGSPSQIPVARLKRLSEVGAASSPGSPSLRRSNTVDSLSRNNNSPQQTRSSPLSPRYGAAAGNLNRSTNSRNIASLVLASSSATGSPAPPARYAAVQQRHASSSTSTSTPLRPLATPRKHSDSGTNSIYAAKRQEISSKTANLVARLQGISAAHKTVVRKTSGGFHRVANAISHHTHTGHGMLARSVSGQSDHADHQQQHGKGQEQGQQTGHDLPGVVLGDISTVSTNSPGSWVVVKDRSTMTTNGNSGGFIPLDQENKNVAAVSVNRADDPGAFLSVSVNRSLRSLPTRPGISSPLNQSVGSKPISTQERNAVVTARRNTRVHQATSNMTVASSSTSECNRSLASLDDGGMRVFSRPDSRLSGRDAESDDWVKSSGAGGDDHLPMIAPPPPSSRHRIDGVRPAGHRRVIEPPPPSTSRSNNVIEQSALPPRSSSVQGHHQAHASRPISSRRKTPPPGVAAAGSTSGTPGGSAIPRRSVSGRRPMSMSMVPQDVVPPLPVGALAHVEAGRRAAAIGMGLPSSSRR</sequence>
<protein>
    <submittedName>
        <fullName evidence="1">Uncharacterized protein</fullName>
    </submittedName>
</protein>
<gene>
    <name evidence="1" type="ORF">QFC21_004581</name>
</gene>
<dbReference type="EMBL" id="JASBWT010000015">
    <property type="protein sequence ID" value="KAJ9098252.1"/>
    <property type="molecule type" value="Genomic_DNA"/>
</dbReference>
<organism evidence="1 2">
    <name type="scientific">Naganishia friedmannii</name>
    <dbReference type="NCBI Taxonomy" id="89922"/>
    <lineage>
        <taxon>Eukaryota</taxon>
        <taxon>Fungi</taxon>
        <taxon>Dikarya</taxon>
        <taxon>Basidiomycota</taxon>
        <taxon>Agaricomycotina</taxon>
        <taxon>Tremellomycetes</taxon>
        <taxon>Filobasidiales</taxon>
        <taxon>Filobasidiaceae</taxon>
        <taxon>Naganishia</taxon>
    </lineage>
</organism>
<name>A0ACC2VI64_9TREE</name>